<dbReference type="Pfam" id="PF13620">
    <property type="entry name" value="CarboxypepD_reg"/>
    <property type="match status" value="2"/>
</dbReference>
<dbReference type="Gene3D" id="2.60.40.1120">
    <property type="entry name" value="Carboxypeptidase-like, regulatory domain"/>
    <property type="match status" value="2"/>
</dbReference>
<organism evidence="1 2">
    <name type="scientific">Candidatus Magnetoglobus multicellularis str. Araruama</name>
    <dbReference type="NCBI Taxonomy" id="890399"/>
    <lineage>
        <taxon>Bacteria</taxon>
        <taxon>Pseudomonadati</taxon>
        <taxon>Thermodesulfobacteriota</taxon>
        <taxon>Desulfobacteria</taxon>
        <taxon>Desulfobacterales</taxon>
        <taxon>Desulfobacteraceae</taxon>
        <taxon>Candidatus Magnetoglobus</taxon>
    </lineage>
</organism>
<dbReference type="NCBIfam" id="TIGR04174">
    <property type="entry name" value="IPTL_CTERM"/>
    <property type="match status" value="1"/>
</dbReference>
<gene>
    <name evidence="1" type="ORF">OMM_04319</name>
</gene>
<dbReference type="EMBL" id="ATBP01000818">
    <property type="protein sequence ID" value="ETR68840.1"/>
    <property type="molecule type" value="Genomic_DNA"/>
</dbReference>
<accession>A0A1V1P1Z2</accession>
<comment type="caution">
    <text evidence="1">The sequence shown here is derived from an EMBL/GenBank/DDBJ whole genome shotgun (WGS) entry which is preliminary data.</text>
</comment>
<dbReference type="SUPFAM" id="SSF49478">
    <property type="entry name" value="Cna protein B-type domain"/>
    <property type="match status" value="1"/>
</dbReference>
<proteinExistence type="predicted"/>
<evidence type="ECO:0000313" key="1">
    <source>
        <dbReference type="EMBL" id="ETR68840.1"/>
    </source>
</evidence>
<dbReference type="AlphaFoldDB" id="A0A1V1P1Z2"/>
<reference evidence="2" key="1">
    <citation type="submission" date="2012-11" db="EMBL/GenBank/DDBJ databases">
        <authorList>
            <person name="Lucero-Rivera Y.E."/>
            <person name="Tovar-Ramirez D."/>
        </authorList>
    </citation>
    <scope>NUCLEOTIDE SEQUENCE [LARGE SCALE GENOMIC DNA]</scope>
    <source>
        <strain evidence="2">Araruama</strain>
    </source>
</reference>
<evidence type="ECO:0000313" key="2">
    <source>
        <dbReference type="Proteomes" id="UP000189670"/>
    </source>
</evidence>
<name>A0A1V1P1Z2_9BACT</name>
<evidence type="ECO:0008006" key="3">
    <source>
        <dbReference type="Google" id="ProtNLM"/>
    </source>
</evidence>
<dbReference type="SUPFAM" id="SSF49464">
    <property type="entry name" value="Carboxypeptidase regulatory domain-like"/>
    <property type="match status" value="1"/>
</dbReference>
<sequence length="347" mass="38141">MPSQDYKLFATATGEDSYIPVKADIVITNDTTKDIELTSAFKLYGYVREDGTGIKNVLVIILSNSNDYFANETTDSLGYYEFSNVPAGSDYQVTARPVDYAQKTHVDQAAGTEVNFDLSSGGPISGYVRDASFNPLSNIRVKLKSSSQDLKKTTRTDTDGYYIFNGLSKYDLSGAMIADYEITVKSSDYPKQVVSNIKVDDTVDFTLSSSDDNLISGVVTDSSGELPSSSKYVEVFIFEEDSSRKPFDRVNSGFTAIEDGVLVKIQLDVDQGFTSSDISFITSETALIDASFEQLDYSASDGVLSVKNQTSSVHSIPTLNEWGLMIFSSILLLMSIMRIKYQVKRVT</sequence>
<dbReference type="InterPro" id="IPR008969">
    <property type="entry name" value="CarboxyPept-like_regulatory"/>
</dbReference>
<dbReference type="Proteomes" id="UP000189670">
    <property type="component" value="Unassembled WGS sequence"/>
</dbReference>
<dbReference type="InterPro" id="IPR026442">
    <property type="entry name" value="IPTL_CTERM"/>
</dbReference>
<protein>
    <recommendedName>
        <fullName evidence="3">IPTL-CTERM protein sorting domain-containing protein</fullName>
    </recommendedName>
</protein>